<dbReference type="AlphaFoldDB" id="A0A841J5J9"/>
<evidence type="ECO:0000259" key="6">
    <source>
        <dbReference type="Pfam" id="PF00700"/>
    </source>
</evidence>
<keyword evidence="2 3" id="KW-0975">Bacterial flagellum</keyword>
<comment type="caution">
    <text evidence="7">The sequence shown here is derived from an EMBL/GenBank/DDBJ whole genome shotgun (WGS) entry which is preliminary data.</text>
</comment>
<feature type="compositionally biased region" description="Polar residues" evidence="4">
    <location>
        <begin position="28"/>
        <end position="43"/>
    </location>
</feature>
<evidence type="ECO:0000256" key="1">
    <source>
        <dbReference type="ARBA" id="ARBA00005709"/>
    </source>
</evidence>
<gene>
    <name evidence="7" type="ORF">FHS92_001547</name>
</gene>
<dbReference type="GO" id="GO:0005576">
    <property type="term" value="C:extracellular region"/>
    <property type="evidence" value="ECO:0007669"/>
    <property type="project" value="UniProtKB-SubCell"/>
</dbReference>
<dbReference type="PANTHER" id="PTHR42792">
    <property type="entry name" value="FLAGELLIN"/>
    <property type="match status" value="1"/>
</dbReference>
<evidence type="ECO:0000256" key="4">
    <source>
        <dbReference type="SAM" id="MobiDB-lite"/>
    </source>
</evidence>
<dbReference type="Gene3D" id="1.20.1330.10">
    <property type="entry name" value="f41 fragment of flagellin, N-terminal domain"/>
    <property type="match status" value="1"/>
</dbReference>
<keyword evidence="7" id="KW-0969">Cilium</keyword>
<dbReference type="InterPro" id="IPR046358">
    <property type="entry name" value="Flagellin_C"/>
</dbReference>
<dbReference type="SUPFAM" id="SSF64518">
    <property type="entry name" value="Phase 1 flagellin"/>
    <property type="match status" value="1"/>
</dbReference>
<keyword evidence="8" id="KW-1185">Reference proteome</keyword>
<feature type="domain" description="Flagellin N-terminal" evidence="5">
    <location>
        <begin position="20"/>
        <end position="140"/>
    </location>
</feature>
<dbReference type="EMBL" id="JACIJP010000002">
    <property type="protein sequence ID" value="MBB6123818.1"/>
    <property type="molecule type" value="Genomic_DNA"/>
</dbReference>
<organism evidence="7 8">
    <name type="scientific">Sphingobium subterraneum</name>
    <dbReference type="NCBI Taxonomy" id="627688"/>
    <lineage>
        <taxon>Bacteria</taxon>
        <taxon>Pseudomonadati</taxon>
        <taxon>Pseudomonadota</taxon>
        <taxon>Alphaproteobacteria</taxon>
        <taxon>Sphingomonadales</taxon>
        <taxon>Sphingomonadaceae</taxon>
        <taxon>Sphingobium</taxon>
    </lineage>
</organism>
<dbReference type="GO" id="GO:0009288">
    <property type="term" value="C:bacterial-type flagellum"/>
    <property type="evidence" value="ECO:0007669"/>
    <property type="project" value="UniProtKB-SubCell"/>
</dbReference>
<evidence type="ECO:0000256" key="3">
    <source>
        <dbReference type="RuleBase" id="RU362073"/>
    </source>
</evidence>
<dbReference type="InterPro" id="IPR001492">
    <property type="entry name" value="Flagellin"/>
</dbReference>
<evidence type="ECO:0000313" key="8">
    <source>
        <dbReference type="Proteomes" id="UP000552700"/>
    </source>
</evidence>
<feature type="domain" description="Flagellin C-terminal" evidence="6">
    <location>
        <begin position="198"/>
        <end position="279"/>
    </location>
</feature>
<comment type="function">
    <text evidence="3">Flagellin is the subunit protein which polymerizes to form the filaments of bacterial flagella.</text>
</comment>
<keyword evidence="7" id="KW-0966">Cell projection</keyword>
<name>A0A841J5J9_9SPHN</name>
<comment type="subcellular location">
    <subcellularLocation>
        <location evidence="3">Secreted</location>
    </subcellularLocation>
    <subcellularLocation>
        <location evidence="3">Bacterial flagellum</location>
    </subcellularLocation>
</comment>
<evidence type="ECO:0000259" key="5">
    <source>
        <dbReference type="Pfam" id="PF00669"/>
    </source>
</evidence>
<evidence type="ECO:0000256" key="2">
    <source>
        <dbReference type="ARBA" id="ARBA00023143"/>
    </source>
</evidence>
<keyword evidence="3" id="KW-0964">Secreted</keyword>
<comment type="similarity">
    <text evidence="1 3">Belongs to the bacterial flagellin family.</text>
</comment>
<keyword evidence="7" id="KW-0282">Flagellum</keyword>
<dbReference type="Pfam" id="PF00669">
    <property type="entry name" value="Flagellin_N"/>
    <property type="match status" value="1"/>
</dbReference>
<dbReference type="InterPro" id="IPR001029">
    <property type="entry name" value="Flagellin_N"/>
</dbReference>
<accession>A0A841J5J9</accession>
<proteinExistence type="inferred from homology"/>
<dbReference type="RefSeq" id="WP_184079276.1">
    <property type="nucleotide sequence ID" value="NZ_JACIJP010000002.1"/>
</dbReference>
<dbReference type="Pfam" id="PF00700">
    <property type="entry name" value="Flagellin_C"/>
    <property type="match status" value="1"/>
</dbReference>
<reference evidence="7 8" key="1">
    <citation type="submission" date="2020-08" db="EMBL/GenBank/DDBJ databases">
        <title>Genomic Encyclopedia of Type Strains, Phase IV (KMG-IV): sequencing the most valuable type-strain genomes for metagenomic binning, comparative biology and taxonomic classification.</title>
        <authorList>
            <person name="Goeker M."/>
        </authorList>
    </citation>
    <scope>NUCLEOTIDE SEQUENCE [LARGE SCALE GENOMIC DNA]</scope>
    <source>
        <strain evidence="7 8">DSM 102255</strain>
    </source>
</reference>
<dbReference type="PANTHER" id="PTHR42792:SF1">
    <property type="entry name" value="FLAGELLAR HOOK-ASSOCIATED PROTEIN 3"/>
    <property type="match status" value="1"/>
</dbReference>
<evidence type="ECO:0000313" key="7">
    <source>
        <dbReference type="EMBL" id="MBB6123818.1"/>
    </source>
</evidence>
<dbReference type="Proteomes" id="UP000552700">
    <property type="component" value="Unassembled WGS sequence"/>
</dbReference>
<sequence>MVAITSQTMADEIARQQRLARSIADDQASISSGKKLSTPSQDPQAWVQVSEIGRSQAQQAAWTANANYGQARANKASSNLNEMNTLFSRARELMVNASSNSMDPAGKAATIADLQGIRASLSDLLNEKDYQGTPVFDDTNPTQVPVSRGLALDVVGTRQSIESGVTVGATTTSLDAILVGAINAVTSGVPADIQNSLTAVEAGLNHVIINQSVQGIRSDRLSAATDRLSDTSLSLSERRSKLEDTDLTTTLAGLQSKLLTLEAAQSAFARINRQSLWDLIS</sequence>
<feature type="region of interest" description="Disordered" evidence="4">
    <location>
        <begin position="24"/>
        <end position="44"/>
    </location>
</feature>
<protein>
    <recommendedName>
        <fullName evidence="3">Flagellin</fullName>
    </recommendedName>
</protein>
<dbReference type="GO" id="GO:0005198">
    <property type="term" value="F:structural molecule activity"/>
    <property type="evidence" value="ECO:0007669"/>
    <property type="project" value="UniProtKB-UniRule"/>
</dbReference>